<dbReference type="Proteomes" id="UP001548713">
    <property type="component" value="Unassembled WGS sequence"/>
</dbReference>
<dbReference type="EMBL" id="JBEWLY010000013">
    <property type="protein sequence ID" value="MET1755558.1"/>
    <property type="molecule type" value="Genomic_DNA"/>
</dbReference>
<evidence type="ECO:0000313" key="1">
    <source>
        <dbReference type="EMBL" id="MET1755558.1"/>
    </source>
</evidence>
<accession>A0ABV2D105</accession>
<reference evidence="1 2" key="1">
    <citation type="submission" date="2024-07" db="EMBL/GenBank/DDBJ databases">
        <title>Novosphingobium kalidii RD2P27.</title>
        <authorList>
            <person name="Sun J.-Q."/>
        </authorList>
    </citation>
    <scope>NUCLEOTIDE SEQUENCE [LARGE SCALE GENOMIC DNA]</scope>
    <source>
        <strain evidence="1 2">RD2P27</strain>
    </source>
</reference>
<proteinExistence type="predicted"/>
<gene>
    <name evidence="1" type="ORF">ABVV53_08820</name>
</gene>
<name>A0ABV2D105_9SPHN</name>
<evidence type="ECO:0000313" key="2">
    <source>
        <dbReference type="Proteomes" id="UP001548713"/>
    </source>
</evidence>
<dbReference type="RefSeq" id="WP_353984007.1">
    <property type="nucleotide sequence ID" value="NZ_JBEWLY010000013.1"/>
</dbReference>
<comment type="caution">
    <text evidence="1">The sequence shown here is derived from an EMBL/GenBank/DDBJ whole genome shotgun (WGS) entry which is preliminary data.</text>
</comment>
<protein>
    <submittedName>
        <fullName evidence="1">Uncharacterized protein</fullName>
    </submittedName>
</protein>
<organism evidence="1 2">
    <name type="scientific">Novosphingobium kalidii</name>
    <dbReference type="NCBI Taxonomy" id="3230299"/>
    <lineage>
        <taxon>Bacteria</taxon>
        <taxon>Pseudomonadati</taxon>
        <taxon>Pseudomonadota</taxon>
        <taxon>Alphaproteobacteria</taxon>
        <taxon>Sphingomonadales</taxon>
        <taxon>Sphingomonadaceae</taxon>
        <taxon>Novosphingobium</taxon>
    </lineage>
</organism>
<keyword evidence="2" id="KW-1185">Reference proteome</keyword>
<sequence>MAEFARDLRDHAPLCASLLVRKDARCHTPRRQASIHYYRSAQSVVTEALGRDLTDLPQAQALAVGLR</sequence>